<dbReference type="SMART" id="SM00220">
    <property type="entry name" value="S_TKc"/>
    <property type="match status" value="1"/>
</dbReference>
<evidence type="ECO:0000313" key="6">
    <source>
        <dbReference type="EMBL" id="MDY3560026.1"/>
    </source>
</evidence>
<dbReference type="Gene3D" id="1.10.510.10">
    <property type="entry name" value="Transferase(Phosphotransferase) domain 1"/>
    <property type="match status" value="1"/>
</dbReference>
<dbReference type="RefSeq" id="WP_320686687.1">
    <property type="nucleotide sequence ID" value="NZ_JAXBLV010000174.1"/>
</dbReference>
<name>A0ABU5EXX3_9BACT</name>
<reference evidence="7" key="1">
    <citation type="journal article" date="2023" name="Mar. Drugs">
        <title>Gemmata algarum, a Novel Planctomycete Isolated from an Algal Mat, Displays Antimicrobial Activity.</title>
        <authorList>
            <person name="Kumar G."/>
            <person name="Kallscheuer N."/>
            <person name="Kashif M."/>
            <person name="Ahamad S."/>
            <person name="Jagadeeshwari U."/>
            <person name="Pannikurungottu S."/>
            <person name="Haufschild T."/>
            <person name="Kabuu M."/>
            <person name="Sasikala C."/>
            <person name="Jogler C."/>
            <person name="Ramana C."/>
        </authorList>
    </citation>
    <scope>NUCLEOTIDE SEQUENCE [LARGE SCALE GENOMIC DNA]</scope>
    <source>
        <strain evidence="7">JC673</strain>
    </source>
</reference>
<dbReference type="Proteomes" id="UP001272242">
    <property type="component" value="Unassembled WGS sequence"/>
</dbReference>
<dbReference type="PANTHER" id="PTHR24361">
    <property type="entry name" value="MITOGEN-ACTIVATED KINASE KINASE KINASE"/>
    <property type="match status" value="1"/>
</dbReference>
<keyword evidence="1 3" id="KW-0547">Nucleotide-binding</keyword>
<evidence type="ECO:0000256" key="2">
    <source>
        <dbReference type="ARBA" id="ARBA00022840"/>
    </source>
</evidence>
<accession>A0ABU5EXX3</accession>
<dbReference type="SUPFAM" id="SSF56436">
    <property type="entry name" value="C-type lectin-like"/>
    <property type="match status" value="1"/>
</dbReference>
<keyword evidence="6" id="KW-0418">Kinase</keyword>
<proteinExistence type="predicted"/>
<dbReference type="InterPro" id="IPR011009">
    <property type="entry name" value="Kinase-like_dom_sf"/>
</dbReference>
<evidence type="ECO:0000256" key="3">
    <source>
        <dbReference type="PROSITE-ProRule" id="PRU10141"/>
    </source>
</evidence>
<dbReference type="PROSITE" id="PS00108">
    <property type="entry name" value="PROTEIN_KINASE_ST"/>
    <property type="match status" value="1"/>
</dbReference>
<evidence type="ECO:0000259" key="5">
    <source>
        <dbReference type="PROSITE" id="PS50011"/>
    </source>
</evidence>
<keyword evidence="7" id="KW-1185">Reference proteome</keyword>
<dbReference type="InterPro" id="IPR042095">
    <property type="entry name" value="SUMF_sf"/>
</dbReference>
<evidence type="ECO:0000256" key="4">
    <source>
        <dbReference type="SAM" id="MobiDB-lite"/>
    </source>
</evidence>
<dbReference type="InterPro" id="IPR053235">
    <property type="entry name" value="Ser_Thr_kinase"/>
</dbReference>
<dbReference type="PROSITE" id="PS00107">
    <property type="entry name" value="PROTEIN_KINASE_ATP"/>
    <property type="match status" value="1"/>
</dbReference>
<dbReference type="CDD" id="cd14014">
    <property type="entry name" value="STKc_PknB_like"/>
    <property type="match status" value="1"/>
</dbReference>
<organism evidence="6 7">
    <name type="scientific">Gemmata algarum</name>
    <dbReference type="NCBI Taxonomy" id="2975278"/>
    <lineage>
        <taxon>Bacteria</taxon>
        <taxon>Pseudomonadati</taxon>
        <taxon>Planctomycetota</taxon>
        <taxon>Planctomycetia</taxon>
        <taxon>Gemmatales</taxon>
        <taxon>Gemmataceae</taxon>
        <taxon>Gemmata</taxon>
    </lineage>
</organism>
<evidence type="ECO:0000256" key="1">
    <source>
        <dbReference type="ARBA" id="ARBA00022741"/>
    </source>
</evidence>
<dbReference type="GO" id="GO:0016301">
    <property type="term" value="F:kinase activity"/>
    <property type="evidence" value="ECO:0007669"/>
    <property type="project" value="UniProtKB-KW"/>
</dbReference>
<dbReference type="SUPFAM" id="SSF56112">
    <property type="entry name" value="Protein kinase-like (PK-like)"/>
    <property type="match status" value="1"/>
</dbReference>
<comment type="caution">
    <text evidence="6">The sequence shown here is derived from an EMBL/GenBank/DDBJ whole genome shotgun (WGS) entry which is preliminary data.</text>
</comment>
<dbReference type="InterPro" id="IPR005532">
    <property type="entry name" value="SUMF_dom"/>
</dbReference>
<dbReference type="InterPro" id="IPR008271">
    <property type="entry name" value="Ser/Thr_kinase_AS"/>
</dbReference>
<feature type="binding site" evidence="3">
    <location>
        <position position="183"/>
    </location>
    <ligand>
        <name>ATP</name>
        <dbReference type="ChEBI" id="CHEBI:30616"/>
    </ligand>
</feature>
<dbReference type="InterPro" id="IPR016187">
    <property type="entry name" value="CTDL_fold"/>
</dbReference>
<dbReference type="Pfam" id="PF00069">
    <property type="entry name" value="Pkinase"/>
    <property type="match status" value="1"/>
</dbReference>
<dbReference type="Pfam" id="PF03781">
    <property type="entry name" value="FGE-sulfatase"/>
    <property type="match status" value="1"/>
</dbReference>
<feature type="region of interest" description="Disordered" evidence="4">
    <location>
        <begin position="668"/>
        <end position="695"/>
    </location>
</feature>
<dbReference type="InterPro" id="IPR000719">
    <property type="entry name" value="Prot_kinase_dom"/>
</dbReference>
<protein>
    <submittedName>
        <fullName evidence="6">Protein kinase</fullName>
    </submittedName>
</protein>
<feature type="domain" description="Protein kinase" evidence="5">
    <location>
        <begin position="154"/>
        <end position="413"/>
    </location>
</feature>
<dbReference type="Gene3D" id="3.90.1580.10">
    <property type="entry name" value="paralog of FGE (formylglycine-generating enzyme)"/>
    <property type="match status" value="1"/>
</dbReference>
<dbReference type="InterPro" id="IPR017441">
    <property type="entry name" value="Protein_kinase_ATP_BS"/>
</dbReference>
<keyword evidence="2 3" id="KW-0067">ATP-binding</keyword>
<feature type="region of interest" description="Disordered" evidence="4">
    <location>
        <begin position="457"/>
        <end position="481"/>
    </location>
</feature>
<dbReference type="PROSITE" id="PS50011">
    <property type="entry name" value="PROTEIN_KINASE_DOM"/>
    <property type="match status" value="1"/>
</dbReference>
<keyword evidence="6" id="KW-0808">Transferase</keyword>
<dbReference type="EMBL" id="JAXBLV010000174">
    <property type="protein sequence ID" value="MDY3560026.1"/>
    <property type="molecule type" value="Genomic_DNA"/>
</dbReference>
<gene>
    <name evidence="6" type="ORF">R5W23_001249</name>
</gene>
<sequence>MSDTLPSDDWNRLTARADRFQHALVNGGVTDFAEFLDGLVGVERLKLLTELVARELRHRWAGGERPRIEEYLTRFPELAPGGAAPPALIIEEYRCRIQAGEHPDPLQFLDRFPDQFDEVQADLVAAAASGTVKATSAPQLPPTARGMVEVAQQYELIRELGRGMFGEVWLARKKPSGIERAIKILHQAADREAGQRELVSLELIKNLQHPYILATEDFWVTENRLHIVMELAEGTLRGRLKQCLIEGHPGVPAGELFRYVAEAAEGLDFLHAQHVVHRDVKPDNILILHGHAKVADFGLARAQAQGVESMSLAGTPAYMAPEIWGGEGGAASDLYSLAFAYVELRQGCSPLKPCPFGELMLAHYEGRYEFSEVVTEPERAVLRQALAAKPHERYRCCTDFVAALSVALGIPFAATGGQPAAVPPLPSPPLSGGSVAAFASSSRPAIDTATVGGTVVIDSLPKKPRPKPVPEPAEPEALEPELFAEPEPFPRRRGPLVVAATLALVALVTVGAWALFNRPGGVPTSITLAPPTHQPLTPTDGTIAPAPRPVNPRPPAPQGPKWVFPAGTTPDAGTKEIPLVGKTVPEWVTAQHHGKAVRFRLISGPPGPPVAFYISETKVTNAEYRAGGDDTPVVNVTATDAQAFARSAFNGSLPTAEEWDHAAGFYEQQGQEGPTRRSGTPWVNRATAGPVRRPGGADISYSELLDMAGNGREWTRTVLNDGSGNDVRDVASPTGTEKVVLRGRNFALDRPLTFKMLEAERTIQPLTAPANRPSPFTSFRVVLKVP</sequence>
<evidence type="ECO:0000313" key="7">
    <source>
        <dbReference type="Proteomes" id="UP001272242"/>
    </source>
</evidence>